<dbReference type="InterPro" id="IPR024775">
    <property type="entry name" value="DinB-like"/>
</dbReference>
<dbReference type="Pfam" id="PF12867">
    <property type="entry name" value="DinB_2"/>
    <property type="match status" value="1"/>
</dbReference>
<dbReference type="SUPFAM" id="SSF109854">
    <property type="entry name" value="DinB/YfiT-like putative metalloenzymes"/>
    <property type="match status" value="1"/>
</dbReference>
<dbReference type="RefSeq" id="WP_380004989.1">
    <property type="nucleotide sequence ID" value="NZ_JBHLYR010000008.1"/>
</dbReference>
<dbReference type="Gene3D" id="1.20.120.450">
    <property type="entry name" value="dinb family like domain"/>
    <property type="match status" value="1"/>
</dbReference>
<sequence>MTDNSATWQDQQAEQRQQLRAYAPTPADVQARLERELNAFERAVEAVQPHWHTTLPGRAWTAAQESDHIIRVNAGTARIAALLLSDRPLRPTEQIPGVMVDGKRQAPAGLEPGPDQAWADLSAAHTQTRAALLQAAAQAPESSERTFFHPYLGQLTALEWLKMAALHIRHHRKQLEQLAQGSAV</sequence>
<comment type="caution">
    <text evidence="2">The sequence shown here is derived from an EMBL/GenBank/DDBJ whole genome shotgun (WGS) entry which is preliminary data.</text>
</comment>
<evidence type="ECO:0000313" key="2">
    <source>
        <dbReference type="EMBL" id="MFB9990756.1"/>
    </source>
</evidence>
<name>A0ABV6AX33_9DEIO</name>
<gene>
    <name evidence="2" type="ORF">ACFFLM_01970</name>
</gene>
<keyword evidence="3" id="KW-1185">Reference proteome</keyword>
<accession>A0ABV6AX33</accession>
<dbReference type="EMBL" id="JBHLYR010000008">
    <property type="protein sequence ID" value="MFB9990756.1"/>
    <property type="molecule type" value="Genomic_DNA"/>
</dbReference>
<evidence type="ECO:0000313" key="3">
    <source>
        <dbReference type="Proteomes" id="UP001589733"/>
    </source>
</evidence>
<proteinExistence type="predicted"/>
<feature type="domain" description="DinB-like" evidence="1">
    <location>
        <begin position="33"/>
        <end position="175"/>
    </location>
</feature>
<reference evidence="2 3" key="1">
    <citation type="submission" date="2024-09" db="EMBL/GenBank/DDBJ databases">
        <authorList>
            <person name="Sun Q."/>
            <person name="Mori K."/>
        </authorList>
    </citation>
    <scope>NUCLEOTIDE SEQUENCE [LARGE SCALE GENOMIC DNA]</scope>
    <source>
        <strain evidence="2 3">JCM 13503</strain>
    </source>
</reference>
<dbReference type="Proteomes" id="UP001589733">
    <property type="component" value="Unassembled WGS sequence"/>
</dbReference>
<organism evidence="2 3">
    <name type="scientific">Deinococcus oregonensis</name>
    <dbReference type="NCBI Taxonomy" id="1805970"/>
    <lineage>
        <taxon>Bacteria</taxon>
        <taxon>Thermotogati</taxon>
        <taxon>Deinococcota</taxon>
        <taxon>Deinococci</taxon>
        <taxon>Deinococcales</taxon>
        <taxon>Deinococcaceae</taxon>
        <taxon>Deinococcus</taxon>
    </lineage>
</organism>
<evidence type="ECO:0000259" key="1">
    <source>
        <dbReference type="Pfam" id="PF12867"/>
    </source>
</evidence>
<protein>
    <submittedName>
        <fullName evidence="2">DinB family protein</fullName>
    </submittedName>
</protein>
<dbReference type="InterPro" id="IPR034660">
    <property type="entry name" value="DinB/YfiT-like"/>
</dbReference>